<dbReference type="Proteomes" id="UP000824025">
    <property type="component" value="Unassembled WGS sequence"/>
</dbReference>
<sequence length="213" mass="24075">MKKYYKNYRRKPNTIFFAVLGGVFIVIGVLAFFFVNEGNSLWLGLCCGAGVLLAVLPQFVLYERFCLSGTTLHYKRGGIPHKADIKDACAVICVYDEYRRGKGFVPATFQSKEGAVPVPALLFFTGVSEEELDLCDRRTMAKITFRKQLISDMLLDFGFLEELWGSGFAGKVYIFEDIAAIYKPAFDEIFKGSDRVAVFDRIPLRAKRAMQKK</sequence>
<proteinExistence type="predicted"/>
<evidence type="ECO:0000313" key="3">
    <source>
        <dbReference type="Proteomes" id="UP000824025"/>
    </source>
</evidence>
<name>A0A9D2IHH8_9FIRM</name>
<dbReference type="EMBL" id="DXCF01000009">
    <property type="protein sequence ID" value="HIZ09250.1"/>
    <property type="molecule type" value="Genomic_DNA"/>
</dbReference>
<accession>A0A9D2IHH8</accession>
<dbReference type="AlphaFoldDB" id="A0A9D2IHH8"/>
<organism evidence="2 3">
    <name type="scientific">Candidatus Borkfalkia avicola</name>
    <dbReference type="NCBI Taxonomy" id="2838503"/>
    <lineage>
        <taxon>Bacteria</taxon>
        <taxon>Bacillati</taxon>
        <taxon>Bacillota</taxon>
        <taxon>Clostridia</taxon>
        <taxon>Christensenellales</taxon>
        <taxon>Christensenellaceae</taxon>
        <taxon>Candidatus Borkfalkia</taxon>
    </lineage>
</organism>
<feature type="transmembrane region" description="Helical" evidence="1">
    <location>
        <begin position="12"/>
        <end position="35"/>
    </location>
</feature>
<evidence type="ECO:0000256" key="1">
    <source>
        <dbReference type="SAM" id="Phobius"/>
    </source>
</evidence>
<keyword evidence="1" id="KW-1133">Transmembrane helix</keyword>
<gene>
    <name evidence="2" type="ORF">H9726_02055</name>
</gene>
<reference evidence="2" key="1">
    <citation type="journal article" date="2021" name="PeerJ">
        <title>Extensive microbial diversity within the chicken gut microbiome revealed by metagenomics and culture.</title>
        <authorList>
            <person name="Gilroy R."/>
            <person name="Ravi A."/>
            <person name="Getino M."/>
            <person name="Pursley I."/>
            <person name="Horton D.L."/>
            <person name="Alikhan N.F."/>
            <person name="Baker D."/>
            <person name="Gharbi K."/>
            <person name="Hall N."/>
            <person name="Watson M."/>
            <person name="Adriaenssens E.M."/>
            <person name="Foster-Nyarko E."/>
            <person name="Jarju S."/>
            <person name="Secka A."/>
            <person name="Antonio M."/>
            <person name="Oren A."/>
            <person name="Chaudhuri R.R."/>
            <person name="La Ragione R."/>
            <person name="Hildebrand F."/>
            <person name="Pallen M.J."/>
        </authorList>
    </citation>
    <scope>NUCLEOTIDE SEQUENCE</scope>
    <source>
        <strain evidence="2">CHK192-19661</strain>
    </source>
</reference>
<keyword evidence="1" id="KW-0472">Membrane</keyword>
<reference evidence="2" key="2">
    <citation type="submission" date="2021-04" db="EMBL/GenBank/DDBJ databases">
        <authorList>
            <person name="Gilroy R."/>
        </authorList>
    </citation>
    <scope>NUCLEOTIDE SEQUENCE</scope>
    <source>
        <strain evidence="2">CHK192-19661</strain>
    </source>
</reference>
<keyword evidence="1" id="KW-0812">Transmembrane</keyword>
<comment type="caution">
    <text evidence="2">The sequence shown here is derived from an EMBL/GenBank/DDBJ whole genome shotgun (WGS) entry which is preliminary data.</text>
</comment>
<evidence type="ECO:0000313" key="2">
    <source>
        <dbReference type="EMBL" id="HIZ09250.1"/>
    </source>
</evidence>
<protein>
    <submittedName>
        <fullName evidence="2">Uncharacterized protein</fullName>
    </submittedName>
</protein>
<feature type="transmembrane region" description="Helical" evidence="1">
    <location>
        <begin position="41"/>
        <end position="62"/>
    </location>
</feature>